<accession>A0A7G9RG69</accession>
<feature type="domain" description="Phosphoesterase HXTX" evidence="3">
    <location>
        <begin position="10"/>
        <end position="90"/>
    </location>
</feature>
<dbReference type="HAMAP" id="MF_01940">
    <property type="entry name" value="RNA_CPDase"/>
    <property type="match status" value="1"/>
</dbReference>
<evidence type="ECO:0000256" key="2">
    <source>
        <dbReference type="HAMAP-Rule" id="MF_01940"/>
    </source>
</evidence>
<dbReference type="SUPFAM" id="SSF55144">
    <property type="entry name" value="LigT-like"/>
    <property type="match status" value="1"/>
</dbReference>
<dbReference type="EMBL" id="CP060713">
    <property type="protein sequence ID" value="QNN54594.1"/>
    <property type="molecule type" value="Genomic_DNA"/>
</dbReference>
<reference evidence="4 5" key="1">
    <citation type="submission" date="2020-08" db="EMBL/GenBank/DDBJ databases">
        <title>Genome sequence of Nocardioides mesophilus KACC 16243T.</title>
        <authorList>
            <person name="Hyun D.-W."/>
            <person name="Bae J.-W."/>
        </authorList>
    </citation>
    <scope>NUCLEOTIDE SEQUENCE [LARGE SCALE GENOMIC DNA]</scope>
    <source>
        <strain evidence="4 5">KACC 16243</strain>
    </source>
</reference>
<feature type="domain" description="Phosphoesterase HXTX" evidence="3">
    <location>
        <begin position="104"/>
        <end position="175"/>
    </location>
</feature>
<dbReference type="InterPro" id="IPR004175">
    <property type="entry name" value="RNA_CPDase"/>
</dbReference>
<comment type="function">
    <text evidence="2">Hydrolyzes RNA 2',3'-cyclic phosphodiester to an RNA 2'-phosphomonoester.</text>
</comment>
<evidence type="ECO:0000256" key="1">
    <source>
        <dbReference type="ARBA" id="ARBA00022801"/>
    </source>
</evidence>
<feature type="active site" description="Proton acceptor" evidence="2">
    <location>
        <position position="133"/>
    </location>
</feature>
<dbReference type="PANTHER" id="PTHR35561">
    <property type="entry name" value="RNA 2',3'-CYCLIC PHOSPHODIESTERASE"/>
    <property type="match status" value="1"/>
</dbReference>
<proteinExistence type="inferred from homology"/>
<name>A0A7G9RG69_9ACTN</name>
<evidence type="ECO:0000259" key="3">
    <source>
        <dbReference type="Pfam" id="PF02834"/>
    </source>
</evidence>
<feature type="active site" description="Proton donor" evidence="2">
    <location>
        <position position="40"/>
    </location>
</feature>
<dbReference type="InterPro" id="IPR014051">
    <property type="entry name" value="Phosphoesterase_HXTX"/>
</dbReference>
<protein>
    <recommendedName>
        <fullName evidence="2">RNA 2',3'-cyclic phosphodiesterase</fullName>
        <shortName evidence="2">RNA 2',3'-CPDase</shortName>
        <ecNumber evidence="2">3.1.4.58</ecNumber>
    </recommendedName>
</protein>
<dbReference type="GO" id="GO:0008664">
    <property type="term" value="F:RNA 2',3'-cyclic 3'-phosphodiesterase activity"/>
    <property type="evidence" value="ECO:0007669"/>
    <property type="project" value="UniProtKB-EC"/>
</dbReference>
<dbReference type="NCBIfam" id="TIGR02258">
    <property type="entry name" value="2_5_ligase"/>
    <property type="match status" value="1"/>
</dbReference>
<dbReference type="Pfam" id="PF02834">
    <property type="entry name" value="LigT_PEase"/>
    <property type="match status" value="2"/>
</dbReference>
<dbReference type="InterPro" id="IPR009097">
    <property type="entry name" value="Cyclic_Pdiesterase"/>
</dbReference>
<sequence length="198" mass="22081">MRMFVALPLSEAAVEHLQEFLAPRQEAGADLRWTVTEQWHLTLAFLPDVADRHLDELEERLTRAARRRTAVEVALAGGGAFPGPSRGRVLFAAVDAGERTGSRAEELRRMATGARAAAVKSGIEVEGARFHPHVTLARARRPTEMTRWIRVLEGYRGPTWCTERLVLVESHLGEGPRRRPRYEIRADFPLGAGAETRA</sequence>
<comment type="catalytic activity">
    <reaction evidence="2">
        <text>a 3'-end 2',3'-cyclophospho-ribonucleotide-RNA + H2O = a 3'-end 2'-phospho-ribonucleotide-RNA + H(+)</text>
        <dbReference type="Rhea" id="RHEA:11828"/>
        <dbReference type="Rhea" id="RHEA-COMP:10464"/>
        <dbReference type="Rhea" id="RHEA-COMP:17353"/>
        <dbReference type="ChEBI" id="CHEBI:15377"/>
        <dbReference type="ChEBI" id="CHEBI:15378"/>
        <dbReference type="ChEBI" id="CHEBI:83064"/>
        <dbReference type="ChEBI" id="CHEBI:173113"/>
        <dbReference type="EC" id="3.1.4.58"/>
    </reaction>
</comment>
<keyword evidence="1 2" id="KW-0378">Hydrolase</keyword>
<evidence type="ECO:0000313" key="5">
    <source>
        <dbReference type="Proteomes" id="UP000515947"/>
    </source>
</evidence>
<comment type="similarity">
    <text evidence="2">Belongs to the 2H phosphoesterase superfamily. ThpR family.</text>
</comment>
<gene>
    <name evidence="4" type="primary">thpR</name>
    <name evidence="4" type="ORF">H9L09_09975</name>
</gene>
<organism evidence="4 5">
    <name type="scientific">Nocardioides mesophilus</name>
    <dbReference type="NCBI Taxonomy" id="433659"/>
    <lineage>
        <taxon>Bacteria</taxon>
        <taxon>Bacillati</taxon>
        <taxon>Actinomycetota</taxon>
        <taxon>Actinomycetes</taxon>
        <taxon>Propionibacteriales</taxon>
        <taxon>Nocardioidaceae</taxon>
        <taxon>Nocardioides</taxon>
    </lineage>
</organism>
<dbReference type="Proteomes" id="UP000515947">
    <property type="component" value="Chromosome"/>
</dbReference>
<dbReference type="GO" id="GO:0004113">
    <property type="term" value="F:2',3'-cyclic-nucleotide 3'-phosphodiesterase activity"/>
    <property type="evidence" value="ECO:0007669"/>
    <property type="project" value="InterPro"/>
</dbReference>
<feature type="short sequence motif" description="HXTX 2" evidence="2">
    <location>
        <begin position="133"/>
        <end position="136"/>
    </location>
</feature>
<dbReference type="Gene3D" id="3.90.1140.10">
    <property type="entry name" value="Cyclic phosphodiesterase"/>
    <property type="match status" value="1"/>
</dbReference>
<keyword evidence="5" id="KW-1185">Reference proteome</keyword>
<dbReference type="PANTHER" id="PTHR35561:SF1">
    <property type="entry name" value="RNA 2',3'-CYCLIC PHOSPHODIESTERASE"/>
    <property type="match status" value="1"/>
</dbReference>
<dbReference type="EC" id="3.1.4.58" evidence="2"/>
<dbReference type="KEGG" id="nmes:H9L09_09975"/>
<evidence type="ECO:0000313" key="4">
    <source>
        <dbReference type="EMBL" id="QNN54594.1"/>
    </source>
</evidence>
<feature type="short sequence motif" description="HXTX 1" evidence="2">
    <location>
        <begin position="40"/>
        <end position="43"/>
    </location>
</feature>
<dbReference type="AlphaFoldDB" id="A0A7G9RG69"/>